<accession>A0A1W6CVH2</accession>
<feature type="signal peptide" evidence="2">
    <location>
        <begin position="1"/>
        <end position="19"/>
    </location>
</feature>
<dbReference type="KEGG" id="pcon:B0A89_03660"/>
<dbReference type="RefSeq" id="WP_085376970.1">
    <property type="nucleotide sequence ID" value="NZ_CP020612.1"/>
</dbReference>
<keyword evidence="1" id="KW-1133">Transmembrane helix</keyword>
<protein>
    <recommendedName>
        <fullName evidence="5">TIGR02186 family protein</fullName>
    </recommendedName>
</protein>
<keyword evidence="4" id="KW-1185">Reference proteome</keyword>
<keyword evidence="1" id="KW-0472">Membrane</keyword>
<dbReference type="InterPro" id="IPR019088">
    <property type="entry name" value="CHP02186-rel_TM"/>
</dbReference>
<dbReference type="EMBL" id="CP020612">
    <property type="protein sequence ID" value="ARJ68862.1"/>
    <property type="molecule type" value="Genomic_DNA"/>
</dbReference>
<organism evidence="3 4">
    <name type="scientific">Paracoccus contaminans</name>
    <dbReference type="NCBI Taxonomy" id="1945662"/>
    <lineage>
        <taxon>Bacteria</taxon>
        <taxon>Pseudomonadati</taxon>
        <taxon>Pseudomonadota</taxon>
        <taxon>Alphaproteobacteria</taxon>
        <taxon>Rhodobacterales</taxon>
        <taxon>Paracoccaceae</taxon>
        <taxon>Paracoccus</taxon>
    </lineage>
</organism>
<proteinExistence type="predicted"/>
<dbReference type="AlphaFoldDB" id="A0A1W6CVH2"/>
<keyword evidence="1" id="KW-0812">Transmembrane</keyword>
<keyword evidence="2" id="KW-0732">Signal</keyword>
<feature type="transmembrane region" description="Helical" evidence="1">
    <location>
        <begin position="250"/>
        <end position="271"/>
    </location>
</feature>
<dbReference type="STRING" id="1945662.B0A89_03660"/>
<name>A0A1W6CVH2_9RHOB</name>
<reference evidence="3 4" key="1">
    <citation type="submission" date="2017-03" db="EMBL/GenBank/DDBJ databases">
        <title>Genome sequence of Paracoccus contaminans isolated from a water microcosm.</title>
        <authorList>
            <person name="Aurass P."/>
            <person name="Karste S."/>
            <person name="Trost E."/>
            <person name="Glaeser S.P."/>
            <person name="Kaempfer P."/>
            <person name="Flieger A."/>
        </authorList>
    </citation>
    <scope>NUCLEOTIDE SEQUENCE [LARGE SCALE GENOMIC DNA]</scope>
    <source>
        <strain evidence="4">RKI 16-01929T\LMG 29738T\CCM 8701T\CIP 111112T</strain>
    </source>
</reference>
<evidence type="ECO:0000256" key="1">
    <source>
        <dbReference type="SAM" id="Phobius"/>
    </source>
</evidence>
<feature type="chain" id="PRO_5013230006" description="TIGR02186 family protein" evidence="2">
    <location>
        <begin position="20"/>
        <end position="277"/>
    </location>
</feature>
<evidence type="ECO:0000256" key="2">
    <source>
        <dbReference type="SAM" id="SignalP"/>
    </source>
</evidence>
<sequence>MRRWLALAAALLLPVLAMAQDAPARQAPAVPLATAAPPAAPAERIVTGLSQDAVSINTSFTGSDILIYGAIRRDAPPETGRPLGIIVTVEGPAQQVAVRRKERVGGIWINTRTVRIGAAPDFYAVATSGRLPLMLERDEDVRHRISPALAIRALSGMTAAEDATPFTAALLALRTQAGRYRVDEGAVKITDGILFEADVRMPSNLVEGDYRARIFLVRDGKVIDSNQAPIRVRKVGLERWVYRLSLERPFWYGLLSLALAVAAGWGASAGFRALRRG</sequence>
<evidence type="ECO:0000313" key="3">
    <source>
        <dbReference type="EMBL" id="ARJ68862.1"/>
    </source>
</evidence>
<evidence type="ECO:0008006" key="5">
    <source>
        <dbReference type="Google" id="ProtNLM"/>
    </source>
</evidence>
<evidence type="ECO:0000313" key="4">
    <source>
        <dbReference type="Proteomes" id="UP000193017"/>
    </source>
</evidence>
<gene>
    <name evidence="3" type="ORF">B0A89_03660</name>
</gene>
<dbReference type="Pfam" id="PF09608">
    <property type="entry name" value="Alph_Pro_TM"/>
    <property type="match status" value="1"/>
</dbReference>
<dbReference type="OrthoDB" id="9815212at2"/>
<dbReference type="Proteomes" id="UP000193017">
    <property type="component" value="Chromosome"/>
</dbReference>